<evidence type="ECO:0008006" key="3">
    <source>
        <dbReference type="Google" id="ProtNLM"/>
    </source>
</evidence>
<organism evidence="1 2">
    <name type="scientific">Pandoraea captiosa</name>
    <dbReference type="NCBI Taxonomy" id="2508302"/>
    <lineage>
        <taxon>Bacteria</taxon>
        <taxon>Pseudomonadati</taxon>
        <taxon>Pseudomonadota</taxon>
        <taxon>Betaproteobacteria</taxon>
        <taxon>Burkholderiales</taxon>
        <taxon>Burkholderiaceae</taxon>
        <taxon>Pandoraea</taxon>
    </lineage>
</organism>
<protein>
    <recommendedName>
        <fullName evidence="3">Transcriptional regulator</fullName>
    </recommendedName>
</protein>
<dbReference type="Gene3D" id="1.10.260.40">
    <property type="entry name" value="lambda repressor-like DNA-binding domains"/>
    <property type="match status" value="1"/>
</dbReference>
<dbReference type="EMBL" id="CABPSQ010000008">
    <property type="protein sequence ID" value="VVE71667.1"/>
    <property type="molecule type" value="Genomic_DNA"/>
</dbReference>
<reference evidence="1 2" key="1">
    <citation type="submission" date="2019-08" db="EMBL/GenBank/DDBJ databases">
        <authorList>
            <person name="Peeters C."/>
        </authorList>
    </citation>
    <scope>NUCLEOTIDE SEQUENCE [LARGE SCALE GENOMIC DNA]</scope>
    <source>
        <strain evidence="1 2">LMG 31118</strain>
    </source>
</reference>
<proteinExistence type="predicted"/>
<keyword evidence="2" id="KW-1185">Reference proteome</keyword>
<evidence type="ECO:0000313" key="2">
    <source>
        <dbReference type="Proteomes" id="UP000414136"/>
    </source>
</evidence>
<dbReference type="RefSeq" id="WP_150626738.1">
    <property type="nucleotide sequence ID" value="NZ_CABPSQ010000008.1"/>
</dbReference>
<dbReference type="Proteomes" id="UP000414136">
    <property type="component" value="Unassembled WGS sequence"/>
</dbReference>
<sequence length="65" mass="6907">MYITSNHVKIAVDRLGGPTKTAHACAVSNATVHLWLNAGRIPNIDKALVVAKAAGMDVQLLRGTR</sequence>
<dbReference type="InterPro" id="IPR010982">
    <property type="entry name" value="Lambda_DNA-bd_dom_sf"/>
</dbReference>
<dbReference type="AlphaFoldDB" id="A0A5E5AF11"/>
<dbReference type="GO" id="GO:0003677">
    <property type="term" value="F:DNA binding"/>
    <property type="evidence" value="ECO:0007669"/>
    <property type="project" value="InterPro"/>
</dbReference>
<accession>A0A5E5AF11</accession>
<evidence type="ECO:0000313" key="1">
    <source>
        <dbReference type="EMBL" id="VVE71667.1"/>
    </source>
</evidence>
<dbReference type="OrthoDB" id="9134470at2"/>
<name>A0A5E5AF11_9BURK</name>
<gene>
    <name evidence="1" type="ORF">PCA31118_03941</name>
</gene>
<dbReference type="SUPFAM" id="SSF47413">
    <property type="entry name" value="lambda repressor-like DNA-binding domains"/>
    <property type="match status" value="1"/>
</dbReference>